<dbReference type="CDD" id="cd02042">
    <property type="entry name" value="ParAB_family"/>
    <property type="match status" value="1"/>
</dbReference>
<evidence type="ECO:0000313" key="2">
    <source>
        <dbReference type="Proteomes" id="UP000273786"/>
    </source>
</evidence>
<dbReference type="OrthoDB" id="7933505at2"/>
<dbReference type="PANTHER" id="PTHR13696">
    <property type="entry name" value="P-LOOP CONTAINING NUCLEOSIDE TRIPHOSPHATE HYDROLASE"/>
    <property type="match status" value="1"/>
</dbReference>
<dbReference type="AlphaFoldDB" id="A0A3P3FMR2"/>
<evidence type="ECO:0008006" key="3">
    <source>
        <dbReference type="Google" id="ProtNLM"/>
    </source>
</evidence>
<dbReference type="Pfam" id="PF07015">
    <property type="entry name" value="VirC1"/>
    <property type="match status" value="1"/>
</dbReference>
<dbReference type="InterPro" id="IPR050678">
    <property type="entry name" value="DNA_Partitioning_ATPase"/>
</dbReference>
<reference evidence="1 2" key="1">
    <citation type="submission" date="2018-11" db="EMBL/GenBank/DDBJ databases">
        <title>the genome of Mesorhizobium tamadayense DSM 28320.</title>
        <authorList>
            <person name="Gao J."/>
        </authorList>
    </citation>
    <scope>NUCLEOTIDE SEQUENCE [LARGE SCALE GENOMIC DNA]</scope>
    <source>
        <strain evidence="1 2">DSM 28320</strain>
    </source>
</reference>
<dbReference type="SUPFAM" id="SSF52540">
    <property type="entry name" value="P-loop containing nucleoside triphosphate hydrolases"/>
    <property type="match status" value="1"/>
</dbReference>
<dbReference type="Gene3D" id="3.40.50.300">
    <property type="entry name" value="P-loop containing nucleotide triphosphate hydrolases"/>
    <property type="match status" value="1"/>
</dbReference>
<evidence type="ECO:0000313" key="1">
    <source>
        <dbReference type="EMBL" id="RRH99687.1"/>
    </source>
</evidence>
<dbReference type="PANTHER" id="PTHR13696:SF96">
    <property type="entry name" value="COBQ_COBB_MIND_PARA NUCLEOTIDE BINDING DOMAIN-CONTAINING PROTEIN"/>
    <property type="match status" value="1"/>
</dbReference>
<dbReference type="Proteomes" id="UP000273786">
    <property type="component" value="Unassembled WGS sequence"/>
</dbReference>
<name>A0A3P3FMR2_9HYPH</name>
<organism evidence="1 2">
    <name type="scientific">Mesorhizobium tamadayense</name>
    <dbReference type="NCBI Taxonomy" id="425306"/>
    <lineage>
        <taxon>Bacteria</taxon>
        <taxon>Pseudomonadati</taxon>
        <taxon>Pseudomonadota</taxon>
        <taxon>Alphaproteobacteria</taxon>
        <taxon>Hyphomicrobiales</taxon>
        <taxon>Phyllobacteriaceae</taxon>
        <taxon>Mesorhizobium</taxon>
    </lineage>
</organism>
<dbReference type="InterPro" id="IPR027417">
    <property type="entry name" value="P-loop_NTPase"/>
</dbReference>
<gene>
    <name evidence="1" type="ORF">EH240_17930</name>
</gene>
<dbReference type="InterPro" id="IPR009744">
    <property type="entry name" value="VirC1"/>
</dbReference>
<comment type="caution">
    <text evidence="1">The sequence shown here is derived from an EMBL/GenBank/DDBJ whole genome shotgun (WGS) entry which is preliminary data.</text>
</comment>
<accession>A0A3P3FMR2</accession>
<sequence length="292" mass="31689">MRQRGGCRIKRGLAAVARRDLGQSCPEHHCPVRMIAHKLTLHFGFSYDNCRAGGWHKSGSSKVPRAMIISAAIAKGGTGKSTLLRALASVALKRGYAVTLIDGDVRQNMSRWAQMLKEAGNRPETLQLVSATTPREILEAAELHNGDRSVVLIDTEGTTNDNLMAGLFASDIVVVPIFFALDDVTAAIQITDHYIPLAVETRGRPLPAVFVLTKQTIIDAKARALSELRAIIQANGTPIADHALHNRVAYRDLQSGQTLYSPDQPDAKAIAESEGVFDDVLKTFTEAMRQAA</sequence>
<proteinExistence type="predicted"/>
<protein>
    <recommendedName>
        <fullName evidence="3">ParA family protein</fullName>
    </recommendedName>
</protein>
<dbReference type="EMBL" id="RQXT01000021">
    <property type="protein sequence ID" value="RRH99687.1"/>
    <property type="molecule type" value="Genomic_DNA"/>
</dbReference>
<keyword evidence="2" id="KW-1185">Reference proteome</keyword>